<evidence type="ECO:0000313" key="2">
    <source>
        <dbReference type="Proteomes" id="UP000030655"/>
    </source>
</evidence>
<name>A0A059EXN9_9MICR</name>
<dbReference type="Pfam" id="PF01866">
    <property type="entry name" value="Diphthamide_syn"/>
    <property type="match status" value="1"/>
</dbReference>
<dbReference type="AlphaFoldDB" id="A0A059EXN9"/>
<sequence length="332" mass="39592">MYKIDYDYIKENINNIRNVVLVPTEDSLIETMQIYDFIDRTDPSIDQVILAPTDFVCKEKIYDSYDLLIAFPPLCYLHSPEKVVKILNESNIVKLEDDKCFIADSTFFETEEKLHNKITDMSNESKNSKDQSDKLIIVTKTQRFYDYFFCLFDCKPYFDKILPRDKTEFLMKRICLFETIKEKTKFGLFFTSKSFLNIALDLKNFLKTRNKDPIMIFLKDISVERLIAYDYLEVVVVIDCPFFTYFDYNLHIPLITPFELVQSFKNSWKGDYEINFYNFEDIEKEDNITLNDNNQIIEPFIFNSVDYFRKESYDEDIHIGMSGCPSEYKRKE</sequence>
<organism evidence="1 2">
    <name type="scientific">Anncaliia algerae PRA339</name>
    <dbReference type="NCBI Taxonomy" id="1288291"/>
    <lineage>
        <taxon>Eukaryota</taxon>
        <taxon>Fungi</taxon>
        <taxon>Fungi incertae sedis</taxon>
        <taxon>Microsporidia</taxon>
        <taxon>Tubulinosematoidea</taxon>
        <taxon>Tubulinosematidae</taxon>
        <taxon>Anncaliia</taxon>
    </lineage>
</organism>
<accession>A0A059EXN9</accession>
<proteinExistence type="predicted"/>
<dbReference type="GO" id="GO:0090560">
    <property type="term" value="F:2-(3-amino-3-carboxypropyl)histidine synthase activity"/>
    <property type="evidence" value="ECO:0007669"/>
    <property type="project" value="InterPro"/>
</dbReference>
<evidence type="ECO:0000313" key="1">
    <source>
        <dbReference type="EMBL" id="KCZ79680.1"/>
    </source>
</evidence>
<dbReference type="OrthoDB" id="449241at2759"/>
<reference evidence="2" key="1">
    <citation type="submission" date="2013-02" db="EMBL/GenBank/DDBJ databases">
        <authorList>
            <consortium name="The Broad Institute Genome Sequencing Platform"/>
            <person name="Cuomo C."/>
            <person name="Becnel J."/>
            <person name="Sanscrainte N."/>
            <person name="Walker B."/>
            <person name="Young S.K."/>
            <person name="Zeng Q."/>
            <person name="Gargeya S."/>
            <person name="Fitzgerald M."/>
            <person name="Haas B."/>
            <person name="Abouelleil A."/>
            <person name="Alvarado L."/>
            <person name="Arachchi H.M."/>
            <person name="Berlin A.M."/>
            <person name="Chapman S.B."/>
            <person name="Dewar J."/>
            <person name="Goldberg J."/>
            <person name="Griggs A."/>
            <person name="Gujja S."/>
            <person name="Hansen M."/>
            <person name="Howarth C."/>
            <person name="Imamovic A."/>
            <person name="Larimer J."/>
            <person name="McCowan C."/>
            <person name="Murphy C."/>
            <person name="Neiman D."/>
            <person name="Pearson M."/>
            <person name="Priest M."/>
            <person name="Roberts A."/>
            <person name="Saif S."/>
            <person name="Shea T."/>
            <person name="Sisk P."/>
            <person name="Sykes S."/>
            <person name="Wortman J."/>
            <person name="Nusbaum C."/>
            <person name="Birren B."/>
        </authorList>
    </citation>
    <scope>NUCLEOTIDE SEQUENCE [LARGE SCALE GENOMIC DNA]</scope>
    <source>
        <strain evidence="2">PRA339</strain>
    </source>
</reference>
<dbReference type="NCBIfam" id="TIGR00322">
    <property type="entry name" value="diphth2_R"/>
    <property type="match status" value="1"/>
</dbReference>
<dbReference type="HOGENOM" id="CLU_072338_0_0_1"/>
<evidence type="ECO:0008006" key="3">
    <source>
        <dbReference type="Google" id="ProtNLM"/>
    </source>
</evidence>
<dbReference type="GO" id="GO:0017183">
    <property type="term" value="P:protein histidyl modification to diphthamide"/>
    <property type="evidence" value="ECO:0007669"/>
    <property type="project" value="InterPro"/>
</dbReference>
<dbReference type="STRING" id="1288291.A0A059EXN9"/>
<dbReference type="EMBL" id="KK365240">
    <property type="protein sequence ID" value="KCZ79680.1"/>
    <property type="molecule type" value="Genomic_DNA"/>
</dbReference>
<protein>
    <recommendedName>
        <fullName evidence="3">2-(3-amino-3-carboxypropyl)histidine synthase subunit 2</fullName>
    </recommendedName>
</protein>
<dbReference type="InterPro" id="IPR016435">
    <property type="entry name" value="DPH1/DPH2"/>
</dbReference>
<dbReference type="Gene3D" id="3.40.50.11860">
    <property type="entry name" value="Diphthamide synthesis DPH1/DPH2 domain 3"/>
    <property type="match status" value="1"/>
</dbReference>
<reference evidence="1 2" key="2">
    <citation type="submission" date="2014-03" db="EMBL/GenBank/DDBJ databases">
        <title>The Genome Sequence of Anncaliia algerae insect isolate PRA339.</title>
        <authorList>
            <consortium name="The Broad Institute Genome Sequencing Platform"/>
            <consortium name="The Broad Institute Genome Sequencing Center for Infectious Disease"/>
            <person name="Cuomo C."/>
            <person name="Becnel J."/>
            <person name="Sanscrainte N."/>
            <person name="Walker B."/>
            <person name="Young S.K."/>
            <person name="Zeng Q."/>
            <person name="Gargeya S."/>
            <person name="Fitzgerald M."/>
            <person name="Haas B."/>
            <person name="Abouelleil A."/>
            <person name="Alvarado L."/>
            <person name="Arachchi H.M."/>
            <person name="Berlin A.M."/>
            <person name="Chapman S.B."/>
            <person name="Dewar J."/>
            <person name="Goldberg J."/>
            <person name="Griggs A."/>
            <person name="Gujja S."/>
            <person name="Hansen M."/>
            <person name="Howarth C."/>
            <person name="Imamovic A."/>
            <person name="Larimer J."/>
            <person name="McCowan C."/>
            <person name="Murphy C."/>
            <person name="Neiman D."/>
            <person name="Pearson M."/>
            <person name="Priest M."/>
            <person name="Roberts A."/>
            <person name="Saif S."/>
            <person name="Shea T."/>
            <person name="Sisk P."/>
            <person name="Sykes S."/>
            <person name="Wortman J."/>
            <person name="Nusbaum C."/>
            <person name="Birren B."/>
        </authorList>
    </citation>
    <scope>NUCLEOTIDE SEQUENCE [LARGE SCALE GENOMIC DNA]</scope>
    <source>
        <strain evidence="1 2">PRA339</strain>
    </source>
</reference>
<dbReference type="Proteomes" id="UP000030655">
    <property type="component" value="Unassembled WGS sequence"/>
</dbReference>
<dbReference type="VEuPathDB" id="MicrosporidiaDB:H312_02921"/>
<dbReference type="InterPro" id="IPR042265">
    <property type="entry name" value="DPH1/DPH2_3"/>
</dbReference>
<gene>
    <name evidence="1" type="ORF">H312_02921</name>
</gene>
<keyword evidence="2" id="KW-1185">Reference proteome</keyword>